<evidence type="ECO:0000313" key="2">
    <source>
        <dbReference type="EMBL" id="AHZ34257.1"/>
    </source>
</evidence>
<keyword evidence="1" id="KW-0472">Membrane</keyword>
<proteinExistence type="predicted"/>
<name>A0A0C4L1W6_9BILA</name>
<feature type="transmembrane region" description="Helical" evidence="1">
    <location>
        <begin position="79"/>
        <end position="97"/>
    </location>
</feature>
<reference evidence="2" key="1">
    <citation type="submission" date="2014-02" db="EMBL/GenBank/DDBJ databases">
        <title>Brachionus rubens mitochondrial DNA, complete genome, note:Bp-mtDNA-II.</title>
        <authorList>
            <person name="Cheng S.H."/>
            <person name="Zhang Y."/>
            <person name="Liu Y.L."/>
            <person name="Lu Y.M."/>
            <person name="Xia M.N."/>
            <person name="Yan J.J."/>
            <person name="Sun D.Q."/>
            <person name="Xi Y.L."/>
        </authorList>
    </citation>
    <scope>NUCLEOTIDE SEQUENCE</scope>
</reference>
<gene>
    <name evidence="2" type="primary">ND6</name>
</gene>
<sequence>MTILLSVLFLMMFVYVNTLFYSMVLLAIVLALLYLLVSNLMMHTLTMLMLAIVYIGAMMILIGYICAICPNLILAPSHLSLLVYLFMISLPFIFFPFNVSPVFNSTFIPMVNYFYSYSGLLVFLTLVFMLFMTLLMVTSQYMTPKGPFRSVTI</sequence>
<geneLocation type="mitochondrion" evidence="2"/>
<feature type="transmembrane region" description="Helical" evidence="1">
    <location>
        <begin position="47"/>
        <end position="67"/>
    </location>
</feature>
<keyword evidence="2" id="KW-0496">Mitochondrion</keyword>
<keyword evidence="1" id="KW-1133">Transmembrane helix</keyword>
<keyword evidence="1" id="KW-0812">Transmembrane</keyword>
<accession>A0A0C4L1W6</accession>
<evidence type="ECO:0000256" key="1">
    <source>
        <dbReference type="SAM" id="Phobius"/>
    </source>
</evidence>
<organism evidence="2">
    <name type="scientific">Brachionus rubens</name>
    <dbReference type="NCBI Taxonomy" id="392764"/>
    <lineage>
        <taxon>Eukaryota</taxon>
        <taxon>Metazoa</taxon>
        <taxon>Spiralia</taxon>
        <taxon>Gnathifera</taxon>
        <taxon>Rotifera</taxon>
        <taxon>Eurotatoria</taxon>
        <taxon>Monogononta</taxon>
        <taxon>Pseudotrocha</taxon>
        <taxon>Ploima</taxon>
        <taxon>Brachionidae</taxon>
        <taxon>Brachionus</taxon>
    </lineage>
</organism>
<dbReference type="AlphaFoldDB" id="A0A0C4L1W6"/>
<dbReference type="EMBL" id="KJ489418">
    <property type="protein sequence ID" value="AHZ34257.1"/>
    <property type="molecule type" value="Genomic_DNA"/>
</dbReference>
<feature type="transmembrane region" description="Helical" evidence="1">
    <location>
        <begin position="117"/>
        <end position="137"/>
    </location>
</feature>
<protein>
    <submittedName>
        <fullName evidence="2">NADH dehydrogenase subunit 6</fullName>
    </submittedName>
</protein>
<feature type="transmembrane region" description="Helical" evidence="1">
    <location>
        <begin position="7"/>
        <end position="35"/>
    </location>
</feature>